<protein>
    <recommendedName>
        <fullName evidence="3">Brain protein I3</fullName>
    </recommendedName>
</protein>
<dbReference type="EMBL" id="MU150271">
    <property type="protein sequence ID" value="KAF9462521.1"/>
    <property type="molecule type" value="Genomic_DNA"/>
</dbReference>
<comment type="caution">
    <text evidence="1">The sequence shown here is derived from an EMBL/GenBank/DDBJ whole genome shotgun (WGS) entry which is preliminary data.</text>
</comment>
<keyword evidence="2" id="KW-1185">Reference proteome</keyword>
<dbReference type="Proteomes" id="UP000807353">
    <property type="component" value="Unassembled WGS sequence"/>
</dbReference>
<reference evidence="1" key="1">
    <citation type="submission" date="2020-11" db="EMBL/GenBank/DDBJ databases">
        <authorList>
            <consortium name="DOE Joint Genome Institute"/>
            <person name="Ahrendt S."/>
            <person name="Riley R."/>
            <person name="Andreopoulos W."/>
            <person name="Labutti K."/>
            <person name="Pangilinan J."/>
            <person name="Ruiz-Duenas F.J."/>
            <person name="Barrasa J.M."/>
            <person name="Sanchez-Garcia M."/>
            <person name="Camarero S."/>
            <person name="Miyauchi S."/>
            <person name="Serrano A."/>
            <person name="Linde D."/>
            <person name="Babiker R."/>
            <person name="Drula E."/>
            <person name="Ayuso-Fernandez I."/>
            <person name="Pacheco R."/>
            <person name="Padilla G."/>
            <person name="Ferreira P."/>
            <person name="Barriuso J."/>
            <person name="Kellner H."/>
            <person name="Castanera R."/>
            <person name="Alfaro M."/>
            <person name="Ramirez L."/>
            <person name="Pisabarro A.G."/>
            <person name="Kuo A."/>
            <person name="Tritt A."/>
            <person name="Lipzen A."/>
            <person name="He G."/>
            <person name="Yan M."/>
            <person name="Ng V."/>
            <person name="Cullen D."/>
            <person name="Martin F."/>
            <person name="Rosso M.-N."/>
            <person name="Henrissat B."/>
            <person name="Hibbett D."/>
            <person name="Martinez A.T."/>
            <person name="Grigoriev I.V."/>
        </authorList>
    </citation>
    <scope>NUCLEOTIDE SEQUENCE</scope>
    <source>
        <strain evidence="1">CBS 247.69</strain>
    </source>
</reference>
<dbReference type="Pfam" id="PF10164">
    <property type="entry name" value="BRI3"/>
    <property type="match status" value="1"/>
</dbReference>
<proteinExistence type="predicted"/>
<evidence type="ECO:0000313" key="1">
    <source>
        <dbReference type="EMBL" id="KAF9462521.1"/>
    </source>
</evidence>
<organism evidence="1 2">
    <name type="scientific">Collybia nuda</name>
    <dbReference type="NCBI Taxonomy" id="64659"/>
    <lineage>
        <taxon>Eukaryota</taxon>
        <taxon>Fungi</taxon>
        <taxon>Dikarya</taxon>
        <taxon>Basidiomycota</taxon>
        <taxon>Agaricomycotina</taxon>
        <taxon>Agaricomycetes</taxon>
        <taxon>Agaricomycetidae</taxon>
        <taxon>Agaricales</taxon>
        <taxon>Tricholomatineae</taxon>
        <taxon>Clitocybaceae</taxon>
        <taxon>Collybia</taxon>
    </lineage>
</organism>
<dbReference type="OrthoDB" id="2564984at2759"/>
<evidence type="ECO:0008006" key="3">
    <source>
        <dbReference type="Google" id="ProtNLM"/>
    </source>
</evidence>
<gene>
    <name evidence="1" type="ORF">BDZ94DRAFT_721370</name>
</gene>
<dbReference type="AlphaFoldDB" id="A0A9P5Y6E4"/>
<name>A0A9P5Y6E4_9AGAR</name>
<sequence length="124" mass="13741">MPLQILSRHSKFHDSSLDLSVRLTMANDAGLTFSSKNLLRFTPLRARRSTSSLESSQSLLPEKPRHVYYEHPSCPGGNHDRKTIFKPCGVLAAVFLFPIGLVCLVVDSDEVCKKCGLDLSLTPK</sequence>
<dbReference type="InterPro" id="IPR019317">
    <property type="entry name" value="BRI3"/>
</dbReference>
<accession>A0A9P5Y6E4</accession>
<evidence type="ECO:0000313" key="2">
    <source>
        <dbReference type="Proteomes" id="UP000807353"/>
    </source>
</evidence>